<organism evidence="2">
    <name type="scientific">bioreactor metagenome</name>
    <dbReference type="NCBI Taxonomy" id="1076179"/>
    <lineage>
        <taxon>unclassified sequences</taxon>
        <taxon>metagenomes</taxon>
        <taxon>ecological metagenomes</taxon>
    </lineage>
</organism>
<dbReference type="EMBL" id="VSSQ01000046">
    <property type="protein sequence ID" value="MPL69324.1"/>
    <property type="molecule type" value="Genomic_DNA"/>
</dbReference>
<reference evidence="2" key="1">
    <citation type="submission" date="2019-08" db="EMBL/GenBank/DDBJ databases">
        <authorList>
            <person name="Kucharzyk K."/>
            <person name="Murdoch R.W."/>
            <person name="Higgins S."/>
            <person name="Loffler F."/>
        </authorList>
    </citation>
    <scope>NUCLEOTIDE SEQUENCE</scope>
</reference>
<accession>A0A644TQT8</accession>
<dbReference type="InterPro" id="IPR049050">
    <property type="entry name" value="nSTAND3"/>
</dbReference>
<dbReference type="AlphaFoldDB" id="A0A644TQT8"/>
<dbReference type="Gene3D" id="3.40.50.1220">
    <property type="entry name" value="TPP-binding domain"/>
    <property type="match status" value="1"/>
</dbReference>
<protein>
    <recommendedName>
        <fullName evidence="1">Novel STAND NTPase 3 domain-containing protein</fullName>
    </recommendedName>
</protein>
<dbReference type="Pfam" id="PF20720">
    <property type="entry name" value="nSTAND3"/>
    <property type="match status" value="1"/>
</dbReference>
<gene>
    <name evidence="2" type="ORF">SDC9_15062</name>
</gene>
<feature type="domain" description="Novel STAND NTPase 3" evidence="1">
    <location>
        <begin position="297"/>
        <end position="368"/>
    </location>
</feature>
<dbReference type="InterPro" id="IPR029035">
    <property type="entry name" value="DHS-like_NAD/FAD-binding_dom"/>
</dbReference>
<dbReference type="SUPFAM" id="SSF52540">
    <property type="entry name" value="P-loop containing nucleoside triphosphate hydrolases"/>
    <property type="match status" value="1"/>
</dbReference>
<evidence type="ECO:0000259" key="1">
    <source>
        <dbReference type="Pfam" id="PF20720"/>
    </source>
</evidence>
<comment type="caution">
    <text evidence="2">The sequence shown here is derived from an EMBL/GenBank/DDBJ whole genome shotgun (WGS) entry which is preliminary data.</text>
</comment>
<proteinExistence type="predicted"/>
<dbReference type="SUPFAM" id="SSF52467">
    <property type="entry name" value="DHS-like NAD/FAD-binding domain"/>
    <property type="match status" value="1"/>
</dbReference>
<name>A0A644TQT8_9ZZZZ</name>
<evidence type="ECO:0000313" key="2">
    <source>
        <dbReference type="EMBL" id="MPL69324.1"/>
    </source>
</evidence>
<dbReference type="InterPro" id="IPR027417">
    <property type="entry name" value="P-loop_NTPase"/>
</dbReference>
<sequence length="1059" mass="121586">MLNRSLDETCKKVADDIRAMHAIVLIGAGASLQAGMPLTGQLYPILWNTLDNVVLARKQLAEKLNCFDAPAKNIIGYDWDKLMVAFAVIGENSAARVMFQKAFSEYDKDKSTPSLVHLSLARLIHTGYIEMVISLNWDTHLEKSWTSLYGTNINSEKTILHKPHGDANKPLEDWVFPNEAGRLNESILQEVARKNKNFPKVLCILGYSERDNLIVQELIKPLEEKCRVYRISPNTHGEGALNHNAEDIVPNITTLLYSDNIFDQITFKNQRDIGAAIAGERLGASDVLACPRLPQISLAKSKLNSSHCVTLTGSAGCGKSITCYQLAYDYLIDGWEVLRINEKQTISDNLLLALNSLNFKTVVLIEDAHLWPLNEIKRLCDCVNDKLKIILSRTESLNEISNDIRISNLQAIQVMQDYYLTHKKEVQNVVKEYDKTIGNSYLDEDIVNRIKTAADQDTPWLFNFVLRGGWNQIKHEISVWRDLDRADYLYVIIAACQIVSLDASVSIETIYEYAKYFNKQKHWVDDSIKYLKKRNMILLENGIRCLHIRCASNALIYYMQYANIEEHNQFLTMLTMLITRNETPLLGISWLLHTQEMNRYGRRLINDSVWKVIVARCLSNETTEKRDAAFVLNVLTRYRKQADLEPYFDRVSVLINNIDNTSAFALGAYINDVYNEDKALFERLLKKVSPNFISARLNDSTIDGLYGWGHFLSRLALSKNTSWKTELLTHIDQNRMEHLVQSVTFNDAGKLSEFLLGCISINKEFGYKLFELSIDFICQAFCHAPLLTWKEIHDRIIWLALGYGPFDVKPNALQKKYAKQIVDKLSITKIAEELSQTKQREWEPYARFLLWVYLVDKEKYQNIVINVDIDRLDENTLGLWETPPRELRLLVVTLAANNRVRSWVESHQSEIKRIDPLIGRIAPQVVLNIFSRGGCVDFCGHNGHDWNAIIILINRINKLDREITINIIKQNLSNITKCINTLCDLDCEKSRLILFLNTISKIDPELIRLVFESLDVIECNKNWLRTIESKKRSSIKTAKKLIELSEQFGGNWQNLKLLL</sequence>